<keyword evidence="1 2" id="KW-0193">Cuticle</keyword>
<dbReference type="EMBL" id="JABDTM020025822">
    <property type="protein sequence ID" value="KAH0812738.1"/>
    <property type="molecule type" value="Genomic_DNA"/>
</dbReference>
<comment type="caution">
    <text evidence="3">The sequence shown here is derived from an EMBL/GenBank/DDBJ whole genome shotgun (WGS) entry which is preliminary data.</text>
</comment>
<dbReference type="GO" id="GO:0005615">
    <property type="term" value="C:extracellular space"/>
    <property type="evidence" value="ECO:0007669"/>
    <property type="project" value="TreeGrafter"/>
</dbReference>
<name>A0A8J6LB46_TENMO</name>
<dbReference type="PANTHER" id="PTHR12236:SF76">
    <property type="entry name" value="ADULT-SPECIFIC CUTICULAR PROTEIN ACP-20-LIKE PROTEIN"/>
    <property type="match status" value="1"/>
</dbReference>
<dbReference type="GO" id="GO:0042302">
    <property type="term" value="F:structural constituent of cuticle"/>
    <property type="evidence" value="ECO:0007669"/>
    <property type="project" value="UniProtKB-UniRule"/>
</dbReference>
<evidence type="ECO:0000256" key="2">
    <source>
        <dbReference type="PROSITE-ProRule" id="PRU00497"/>
    </source>
</evidence>
<dbReference type="GO" id="GO:0031012">
    <property type="term" value="C:extracellular matrix"/>
    <property type="evidence" value="ECO:0007669"/>
    <property type="project" value="TreeGrafter"/>
</dbReference>
<proteinExistence type="predicted"/>
<gene>
    <name evidence="3" type="ORF">GEV33_010056</name>
</gene>
<reference evidence="3" key="2">
    <citation type="submission" date="2021-08" db="EMBL/GenBank/DDBJ databases">
        <authorList>
            <person name="Eriksson T."/>
        </authorList>
    </citation>
    <scope>NUCLEOTIDE SEQUENCE</scope>
    <source>
        <strain evidence="3">Stoneville</strain>
        <tissue evidence="3">Whole head</tissue>
    </source>
</reference>
<dbReference type="AlphaFoldDB" id="A0A8J6LB46"/>
<evidence type="ECO:0000313" key="4">
    <source>
        <dbReference type="Proteomes" id="UP000719412"/>
    </source>
</evidence>
<organism evidence="3 4">
    <name type="scientific">Tenebrio molitor</name>
    <name type="common">Yellow mealworm beetle</name>
    <dbReference type="NCBI Taxonomy" id="7067"/>
    <lineage>
        <taxon>Eukaryota</taxon>
        <taxon>Metazoa</taxon>
        <taxon>Ecdysozoa</taxon>
        <taxon>Arthropoda</taxon>
        <taxon>Hexapoda</taxon>
        <taxon>Insecta</taxon>
        <taxon>Pterygota</taxon>
        <taxon>Neoptera</taxon>
        <taxon>Endopterygota</taxon>
        <taxon>Coleoptera</taxon>
        <taxon>Polyphaga</taxon>
        <taxon>Cucujiformia</taxon>
        <taxon>Tenebrionidae</taxon>
        <taxon>Tenebrio</taxon>
    </lineage>
</organism>
<dbReference type="PROSITE" id="PS00233">
    <property type="entry name" value="CHIT_BIND_RR_1"/>
    <property type="match status" value="2"/>
</dbReference>
<keyword evidence="4" id="KW-1185">Reference proteome</keyword>
<sequence>MKVGRRTRTPVPPNSCAVSLHPAASEAPSANRSHLPLNATHIPLKLSQGNKLQSIAQLAPSLIRSSDRRAIATQLFTSELCGPKLGRRMLAGLPPRWRLRNRVTHAGIVLLTIGPVLWCNGINEVSYTFRYAIDEARVITQHWEERTADLVHGSYSFLDADGKVRVVEYQVNGKAGFKAVVTFRKPPGSATRKISPVRFPETLPFPGYPLIGHLKYPKHYRHPIALAKPVAVITADLFKHRRTYPNLPEGLKTTFLLLTVSTVRPISLHNYAPAHDYKQSDYSFSYGVKDLHTGDVKHQWEKRDGDTVRGHYSVLEPDGSVRTVDYTADGKSGFNAVVKHSAPLHHPVQDKTPLSHNTVLVQPQETQFTTLKESVKTEYQYDNSPKQYVFVAQDEDKEESIRSKVQVPAPNGIPLLQKPLYYRQEPVLKATSKLPIDLNLVKQTTEKIIPIDISQLHPVEIDLSQHSTHELSTEELRKFLREYYQSGLESLNQPQLETGFKPIKPPVTIPQTYKSNKKPVTTPGLRNFASKSKQRVLAIACLVATTQAGLLPAAAISTHGLALGPALAPAPALYGSTLLKAPLAAPALVKAAPSVDYVAYPKYEFKYGVADGHTGDQKTQTEVRDGDVVKGSYSLVEPDGTVRTVSYTADDHNGFNAVVSRAGHAVHPATPVALAPKVLAAPALAAPVLSHSVAGPLYGHGVAAPLYGHGVAAPLYGHGVAAPLYGHGIAAPLALGGYYKG</sequence>
<evidence type="ECO:0000256" key="1">
    <source>
        <dbReference type="ARBA" id="ARBA00022460"/>
    </source>
</evidence>
<dbReference type="InterPro" id="IPR031311">
    <property type="entry name" value="CHIT_BIND_RR_consensus"/>
</dbReference>
<dbReference type="InterPro" id="IPR051217">
    <property type="entry name" value="Insect_Cuticle_Struc_Prot"/>
</dbReference>
<dbReference type="PRINTS" id="PR00947">
    <property type="entry name" value="CUTICLE"/>
</dbReference>
<dbReference type="InterPro" id="IPR000618">
    <property type="entry name" value="Insect_cuticle"/>
</dbReference>
<protein>
    <submittedName>
        <fullName evidence="3">Uncharacterized protein</fullName>
    </submittedName>
</protein>
<dbReference type="PROSITE" id="PS51155">
    <property type="entry name" value="CHIT_BIND_RR_2"/>
    <property type="match status" value="3"/>
</dbReference>
<dbReference type="PANTHER" id="PTHR12236">
    <property type="entry name" value="STRUCTURAL CONTITUENT OF CUTICLE"/>
    <property type="match status" value="1"/>
</dbReference>
<evidence type="ECO:0000313" key="3">
    <source>
        <dbReference type="EMBL" id="KAH0812738.1"/>
    </source>
</evidence>
<accession>A0A8J6LB46</accession>
<dbReference type="Proteomes" id="UP000719412">
    <property type="component" value="Unassembled WGS sequence"/>
</dbReference>
<dbReference type="Pfam" id="PF00379">
    <property type="entry name" value="Chitin_bind_4"/>
    <property type="match status" value="3"/>
</dbReference>
<reference evidence="3" key="1">
    <citation type="journal article" date="2020" name="J Insects Food Feed">
        <title>The yellow mealworm (Tenebrio molitor) genome: a resource for the emerging insects as food and feed industry.</title>
        <authorList>
            <person name="Eriksson T."/>
            <person name="Andere A."/>
            <person name="Kelstrup H."/>
            <person name="Emery V."/>
            <person name="Picard C."/>
        </authorList>
    </citation>
    <scope>NUCLEOTIDE SEQUENCE</scope>
    <source>
        <strain evidence="3">Stoneville</strain>
        <tissue evidence="3">Whole head</tissue>
    </source>
</reference>